<protein>
    <submittedName>
        <fullName evidence="2">Uncharacterized protein</fullName>
    </submittedName>
</protein>
<proteinExistence type="predicted"/>
<dbReference type="Proteomes" id="UP000324222">
    <property type="component" value="Unassembled WGS sequence"/>
</dbReference>
<reference evidence="2 3" key="1">
    <citation type="submission" date="2019-05" db="EMBL/GenBank/DDBJ databases">
        <title>Another draft genome of Portunus trituberculatus and its Hox gene families provides insights of decapod evolution.</title>
        <authorList>
            <person name="Jeong J.-H."/>
            <person name="Song I."/>
            <person name="Kim S."/>
            <person name="Choi T."/>
            <person name="Kim D."/>
            <person name="Ryu S."/>
            <person name="Kim W."/>
        </authorList>
    </citation>
    <scope>NUCLEOTIDE SEQUENCE [LARGE SCALE GENOMIC DNA]</scope>
    <source>
        <tissue evidence="2">Muscle</tissue>
    </source>
</reference>
<feature type="region of interest" description="Disordered" evidence="1">
    <location>
        <begin position="182"/>
        <end position="213"/>
    </location>
</feature>
<sequence length="213" mass="23465">MIHVRVYRRHEAISGARPTHLASWSVGKAGRRPRQDPAAKRGSCFHQEQLGEPRGRHGHGTRPGGPGWPRTHLVAAGPMVPPAAGTRGVTEGGASPRGPGCAASRNTDKPHREPHHTTHTTTHSTRRDNILKHDPNKSTTYHHNNKSAEAHHSQNKHRQCKQHQRITDITDRQQQLKLDNTTTTAAISVTNPLPPTPTPTEEEEEEEEGIVVS</sequence>
<evidence type="ECO:0000313" key="2">
    <source>
        <dbReference type="EMBL" id="MPC35424.1"/>
    </source>
</evidence>
<feature type="region of interest" description="Disordered" evidence="1">
    <location>
        <begin position="24"/>
        <end position="164"/>
    </location>
</feature>
<comment type="caution">
    <text evidence="2">The sequence shown here is derived from an EMBL/GenBank/DDBJ whole genome shotgun (WGS) entry which is preliminary data.</text>
</comment>
<evidence type="ECO:0000313" key="3">
    <source>
        <dbReference type="Proteomes" id="UP000324222"/>
    </source>
</evidence>
<gene>
    <name evidence="2" type="ORF">E2C01_028846</name>
</gene>
<evidence type="ECO:0000256" key="1">
    <source>
        <dbReference type="SAM" id="MobiDB-lite"/>
    </source>
</evidence>
<feature type="compositionally biased region" description="Basic and acidic residues" evidence="1">
    <location>
        <begin position="125"/>
        <end position="136"/>
    </location>
</feature>
<dbReference type="AlphaFoldDB" id="A0A5B7ESY9"/>
<feature type="compositionally biased region" description="Polar residues" evidence="1">
    <location>
        <begin position="182"/>
        <end position="191"/>
    </location>
</feature>
<feature type="compositionally biased region" description="Low complexity" evidence="1">
    <location>
        <begin position="68"/>
        <end position="85"/>
    </location>
</feature>
<dbReference type="EMBL" id="VSRR010003272">
    <property type="protein sequence ID" value="MPC35424.1"/>
    <property type="molecule type" value="Genomic_DNA"/>
</dbReference>
<keyword evidence="3" id="KW-1185">Reference proteome</keyword>
<name>A0A5B7ESY9_PORTR</name>
<organism evidence="2 3">
    <name type="scientific">Portunus trituberculatus</name>
    <name type="common">Swimming crab</name>
    <name type="synonym">Neptunus trituberculatus</name>
    <dbReference type="NCBI Taxonomy" id="210409"/>
    <lineage>
        <taxon>Eukaryota</taxon>
        <taxon>Metazoa</taxon>
        <taxon>Ecdysozoa</taxon>
        <taxon>Arthropoda</taxon>
        <taxon>Crustacea</taxon>
        <taxon>Multicrustacea</taxon>
        <taxon>Malacostraca</taxon>
        <taxon>Eumalacostraca</taxon>
        <taxon>Eucarida</taxon>
        <taxon>Decapoda</taxon>
        <taxon>Pleocyemata</taxon>
        <taxon>Brachyura</taxon>
        <taxon>Eubrachyura</taxon>
        <taxon>Portunoidea</taxon>
        <taxon>Portunidae</taxon>
        <taxon>Portuninae</taxon>
        <taxon>Portunus</taxon>
    </lineage>
</organism>
<feature type="compositionally biased region" description="Acidic residues" evidence="1">
    <location>
        <begin position="200"/>
        <end position="213"/>
    </location>
</feature>
<feature type="compositionally biased region" description="Basic residues" evidence="1">
    <location>
        <begin position="153"/>
        <end position="164"/>
    </location>
</feature>
<accession>A0A5B7ESY9</accession>